<dbReference type="OrthoDB" id="3262173at2759"/>
<feature type="compositionally biased region" description="Basic and acidic residues" evidence="1">
    <location>
        <begin position="381"/>
        <end position="392"/>
    </location>
</feature>
<feature type="compositionally biased region" description="Low complexity" evidence="1">
    <location>
        <begin position="26"/>
        <end position="43"/>
    </location>
</feature>
<feature type="region of interest" description="Disordered" evidence="1">
    <location>
        <begin position="1"/>
        <end position="119"/>
    </location>
</feature>
<dbReference type="EMBL" id="ML210148">
    <property type="protein sequence ID" value="TFK29681.1"/>
    <property type="molecule type" value="Genomic_DNA"/>
</dbReference>
<feature type="compositionally biased region" description="Polar residues" evidence="1">
    <location>
        <begin position="78"/>
        <end position="92"/>
    </location>
</feature>
<proteinExistence type="predicted"/>
<sequence>MESKSSSRTPIKVTYLGRAKPKRTSSQHAGAQSDSSSDSESNQPSPPARTFLKPQSPQKSMAKEALNAKPPTVVKQAPKQSDAPSRSNSSIKQPLKDTASVTKPISKARSVAQSLRDEDEGSVAESIAESTITSGRISRTVKDRQEYFKNQSDCAAFGPYRALCSRCKHFVNLNRSQTYAVTPWERHRAKCDQELASEAALPANADEMVNLPPSQIFGELPVRRSASERRAYLLSEKNIEVVEEGRVKCNSCSNWVTLKKGQPYDLTKWKQHKERCVQDTPSDRILTAERKLAIINDPQVKSFDSTSIECSKCDQKIVGTSGKEYDLEAWESHKEQCREAAEPQQPEGTVSSVPFPAVKSGEPSSSVASTEDTLVAASGHESTRGAKRPREEETSETVLEEDERPANRKRSEIYEPPIQDAPTPMGWILLPFKSFVRGFRQSLKNSSSE</sequence>
<feature type="compositionally biased region" description="Basic and acidic residues" evidence="1">
    <location>
        <begin position="404"/>
        <end position="413"/>
    </location>
</feature>
<reference evidence="2 3" key="1">
    <citation type="journal article" date="2019" name="Nat. Ecol. Evol.">
        <title>Megaphylogeny resolves global patterns of mushroom evolution.</title>
        <authorList>
            <person name="Varga T."/>
            <person name="Krizsan K."/>
            <person name="Foldi C."/>
            <person name="Dima B."/>
            <person name="Sanchez-Garcia M."/>
            <person name="Sanchez-Ramirez S."/>
            <person name="Szollosi G.J."/>
            <person name="Szarkandi J.G."/>
            <person name="Papp V."/>
            <person name="Albert L."/>
            <person name="Andreopoulos W."/>
            <person name="Angelini C."/>
            <person name="Antonin V."/>
            <person name="Barry K.W."/>
            <person name="Bougher N.L."/>
            <person name="Buchanan P."/>
            <person name="Buyck B."/>
            <person name="Bense V."/>
            <person name="Catcheside P."/>
            <person name="Chovatia M."/>
            <person name="Cooper J."/>
            <person name="Damon W."/>
            <person name="Desjardin D."/>
            <person name="Finy P."/>
            <person name="Geml J."/>
            <person name="Haridas S."/>
            <person name="Hughes K."/>
            <person name="Justo A."/>
            <person name="Karasinski D."/>
            <person name="Kautmanova I."/>
            <person name="Kiss B."/>
            <person name="Kocsube S."/>
            <person name="Kotiranta H."/>
            <person name="LaButti K.M."/>
            <person name="Lechner B.E."/>
            <person name="Liimatainen K."/>
            <person name="Lipzen A."/>
            <person name="Lukacs Z."/>
            <person name="Mihaltcheva S."/>
            <person name="Morgado L.N."/>
            <person name="Niskanen T."/>
            <person name="Noordeloos M.E."/>
            <person name="Ohm R.A."/>
            <person name="Ortiz-Santana B."/>
            <person name="Ovrebo C."/>
            <person name="Racz N."/>
            <person name="Riley R."/>
            <person name="Savchenko A."/>
            <person name="Shiryaev A."/>
            <person name="Soop K."/>
            <person name="Spirin V."/>
            <person name="Szebenyi C."/>
            <person name="Tomsovsky M."/>
            <person name="Tulloss R.E."/>
            <person name="Uehling J."/>
            <person name="Grigoriev I.V."/>
            <person name="Vagvolgyi C."/>
            <person name="Papp T."/>
            <person name="Martin F.M."/>
            <person name="Miettinen O."/>
            <person name="Hibbett D.S."/>
            <person name="Nagy L.G."/>
        </authorList>
    </citation>
    <scope>NUCLEOTIDE SEQUENCE [LARGE SCALE GENOMIC DNA]</scope>
    <source>
        <strain evidence="2 3">CBS 121175</strain>
    </source>
</reference>
<protein>
    <submittedName>
        <fullName evidence="2">Uncharacterized protein</fullName>
    </submittedName>
</protein>
<dbReference type="STRING" id="230819.A0A5C3LLW9"/>
<dbReference type="AlphaFoldDB" id="A0A5C3LLW9"/>
<evidence type="ECO:0000313" key="2">
    <source>
        <dbReference type="EMBL" id="TFK29681.1"/>
    </source>
</evidence>
<organism evidence="2 3">
    <name type="scientific">Coprinopsis marcescibilis</name>
    <name type="common">Agaric fungus</name>
    <name type="synonym">Psathyrella marcescibilis</name>
    <dbReference type="NCBI Taxonomy" id="230819"/>
    <lineage>
        <taxon>Eukaryota</taxon>
        <taxon>Fungi</taxon>
        <taxon>Dikarya</taxon>
        <taxon>Basidiomycota</taxon>
        <taxon>Agaricomycotina</taxon>
        <taxon>Agaricomycetes</taxon>
        <taxon>Agaricomycetidae</taxon>
        <taxon>Agaricales</taxon>
        <taxon>Agaricineae</taxon>
        <taxon>Psathyrellaceae</taxon>
        <taxon>Coprinopsis</taxon>
    </lineage>
</organism>
<feature type="compositionally biased region" description="Polar residues" evidence="1">
    <location>
        <begin position="362"/>
        <end position="372"/>
    </location>
</feature>
<keyword evidence="3" id="KW-1185">Reference proteome</keyword>
<dbReference type="Proteomes" id="UP000307440">
    <property type="component" value="Unassembled WGS sequence"/>
</dbReference>
<gene>
    <name evidence="2" type="ORF">FA15DRAFT_663846</name>
</gene>
<feature type="region of interest" description="Disordered" evidence="1">
    <location>
        <begin position="334"/>
        <end position="425"/>
    </location>
</feature>
<accession>A0A5C3LLW9</accession>
<evidence type="ECO:0000256" key="1">
    <source>
        <dbReference type="SAM" id="MobiDB-lite"/>
    </source>
</evidence>
<name>A0A5C3LLW9_COPMA</name>
<feature type="compositionally biased region" description="Acidic residues" evidence="1">
    <location>
        <begin position="393"/>
        <end position="403"/>
    </location>
</feature>
<evidence type="ECO:0000313" key="3">
    <source>
        <dbReference type="Proteomes" id="UP000307440"/>
    </source>
</evidence>